<gene>
    <name evidence="1" type="ORF">ALC53_13570</name>
</gene>
<evidence type="ECO:0000313" key="2">
    <source>
        <dbReference type="Proteomes" id="UP000078540"/>
    </source>
</evidence>
<keyword evidence="2" id="KW-1185">Reference proteome</keyword>
<reference evidence="1 2" key="1">
    <citation type="submission" date="2015-09" db="EMBL/GenBank/DDBJ databases">
        <title>Atta colombica WGS genome.</title>
        <authorList>
            <person name="Nygaard S."/>
            <person name="Hu H."/>
            <person name="Boomsma J."/>
            <person name="Zhang G."/>
        </authorList>
    </citation>
    <scope>NUCLEOTIDE SEQUENCE [LARGE SCALE GENOMIC DNA]</scope>
    <source>
        <strain evidence="1">Treedump-2</strain>
        <tissue evidence="1">Whole body</tissue>
    </source>
</reference>
<evidence type="ECO:0000313" key="1">
    <source>
        <dbReference type="EMBL" id="KYM76085.1"/>
    </source>
</evidence>
<sequence length="149" mass="17771">MKYLCQRCIIRWSDNVRNNKRTRALRQSHRVVTIVLRHIRHAHNTHITHIHTLGYVRTRVFSLSCAPTYSVPPRAFTRFENREYDLSPPPCYPPRAQQAENATITSYRITAVERRIRYYREYLRYARHHHVTDIENSPIFASMAHAISE</sequence>
<name>A0A195AVN3_9HYME</name>
<organism evidence="1 2">
    <name type="scientific">Atta colombica</name>
    <dbReference type="NCBI Taxonomy" id="520822"/>
    <lineage>
        <taxon>Eukaryota</taxon>
        <taxon>Metazoa</taxon>
        <taxon>Ecdysozoa</taxon>
        <taxon>Arthropoda</taxon>
        <taxon>Hexapoda</taxon>
        <taxon>Insecta</taxon>
        <taxon>Pterygota</taxon>
        <taxon>Neoptera</taxon>
        <taxon>Endopterygota</taxon>
        <taxon>Hymenoptera</taxon>
        <taxon>Apocrita</taxon>
        <taxon>Aculeata</taxon>
        <taxon>Formicoidea</taxon>
        <taxon>Formicidae</taxon>
        <taxon>Myrmicinae</taxon>
        <taxon>Atta</taxon>
    </lineage>
</organism>
<protein>
    <submittedName>
        <fullName evidence="1">Uncharacterized protein</fullName>
    </submittedName>
</protein>
<dbReference type="EMBL" id="KQ976736">
    <property type="protein sequence ID" value="KYM76085.1"/>
    <property type="molecule type" value="Genomic_DNA"/>
</dbReference>
<accession>A0A195AVN3</accession>
<dbReference type="Proteomes" id="UP000078540">
    <property type="component" value="Unassembled WGS sequence"/>
</dbReference>
<proteinExistence type="predicted"/>
<dbReference type="AlphaFoldDB" id="A0A195AVN3"/>